<dbReference type="Gene3D" id="3.90.50.10">
    <property type="entry name" value="Photosynthetic Reaction Center, subunit H, domain 2"/>
    <property type="match status" value="1"/>
</dbReference>
<dbReference type="InterPro" id="IPR014747">
    <property type="entry name" value="Bac_photo_RC_H_C"/>
</dbReference>
<evidence type="ECO:0000313" key="2">
    <source>
        <dbReference type="EMBL" id="CAA9542506.1"/>
    </source>
</evidence>
<evidence type="ECO:0008006" key="3">
    <source>
        <dbReference type="Google" id="ProtNLM"/>
    </source>
</evidence>
<dbReference type="EMBL" id="CADCWC010000298">
    <property type="protein sequence ID" value="CAA9542506.1"/>
    <property type="molecule type" value="Genomic_DNA"/>
</dbReference>
<feature type="region of interest" description="Disordered" evidence="1">
    <location>
        <begin position="1"/>
        <end position="37"/>
    </location>
</feature>
<sequence>MGAGPPEARAGPDAGPTAGGATLSLRSTDQTGLEEEANVSDLWTLRPDAPRMSARDADLSGFHVFSTDGEVGVVVATSGERGRSHLVLAIGHPVLGRRVVVPARYIRHVEHSCEALYVTLSREQVRGAPPYDEAVGHGAHRPAAEAYFGAIEAGSEPPAGTLRQAVRPTRRASSTA</sequence>
<name>A0A6J4U9S0_9ACTN</name>
<accession>A0A6J4U9S0</accession>
<dbReference type="SUPFAM" id="SSF50346">
    <property type="entry name" value="PRC-barrel domain"/>
    <property type="match status" value="1"/>
</dbReference>
<protein>
    <recommendedName>
        <fullName evidence="3">PRC-barrel domain-containing protein</fullName>
    </recommendedName>
</protein>
<dbReference type="AlphaFoldDB" id="A0A6J4U9S0"/>
<feature type="region of interest" description="Disordered" evidence="1">
    <location>
        <begin position="155"/>
        <end position="176"/>
    </location>
</feature>
<evidence type="ECO:0000256" key="1">
    <source>
        <dbReference type="SAM" id="MobiDB-lite"/>
    </source>
</evidence>
<dbReference type="GO" id="GO:0019684">
    <property type="term" value="P:photosynthesis, light reaction"/>
    <property type="evidence" value="ECO:0007669"/>
    <property type="project" value="InterPro"/>
</dbReference>
<gene>
    <name evidence="2" type="ORF">AVDCRST_MAG79-1984</name>
</gene>
<proteinExistence type="predicted"/>
<dbReference type="GO" id="GO:0030077">
    <property type="term" value="C:plasma membrane light-harvesting complex"/>
    <property type="evidence" value="ECO:0007669"/>
    <property type="project" value="InterPro"/>
</dbReference>
<reference evidence="2" key="1">
    <citation type="submission" date="2020-02" db="EMBL/GenBank/DDBJ databases">
        <authorList>
            <person name="Meier V. D."/>
        </authorList>
    </citation>
    <scope>NUCLEOTIDE SEQUENCE</scope>
    <source>
        <strain evidence="2">AVDCRST_MAG79</strain>
    </source>
</reference>
<feature type="compositionally biased region" description="Low complexity" evidence="1">
    <location>
        <begin position="11"/>
        <end position="22"/>
    </location>
</feature>
<dbReference type="InterPro" id="IPR011033">
    <property type="entry name" value="PRC_barrel-like_sf"/>
</dbReference>
<organism evidence="2">
    <name type="scientific">uncultured Thermoleophilia bacterium</name>
    <dbReference type="NCBI Taxonomy" id="1497501"/>
    <lineage>
        <taxon>Bacteria</taxon>
        <taxon>Bacillati</taxon>
        <taxon>Actinomycetota</taxon>
        <taxon>Thermoleophilia</taxon>
        <taxon>environmental samples</taxon>
    </lineage>
</organism>